<dbReference type="InterPro" id="IPR011032">
    <property type="entry name" value="GroES-like_sf"/>
</dbReference>
<dbReference type="InterPro" id="IPR014188">
    <property type="entry name" value="Acrylyl-CoA_reductase_AcuI"/>
</dbReference>
<feature type="domain" description="Enoyl reductase (ER)" evidence="1">
    <location>
        <begin position="23"/>
        <end position="331"/>
    </location>
</feature>
<organism evidence="2 3">
    <name type="scientific">Fontibacillus panacisegetis</name>
    <dbReference type="NCBI Taxonomy" id="670482"/>
    <lineage>
        <taxon>Bacteria</taxon>
        <taxon>Bacillati</taxon>
        <taxon>Bacillota</taxon>
        <taxon>Bacilli</taxon>
        <taxon>Bacillales</taxon>
        <taxon>Paenibacillaceae</taxon>
        <taxon>Fontibacillus</taxon>
    </lineage>
</organism>
<keyword evidence="3" id="KW-1185">Reference proteome</keyword>
<dbReference type="SUPFAM" id="SSF51735">
    <property type="entry name" value="NAD(P)-binding Rossmann-fold domains"/>
    <property type="match status" value="1"/>
</dbReference>
<reference evidence="2 3" key="1">
    <citation type="submission" date="2016-10" db="EMBL/GenBank/DDBJ databases">
        <authorList>
            <person name="de Groot N.N."/>
        </authorList>
    </citation>
    <scope>NUCLEOTIDE SEQUENCE [LARGE SCALE GENOMIC DNA]</scope>
    <source>
        <strain evidence="2 3">DSM 28129</strain>
    </source>
</reference>
<dbReference type="InterPro" id="IPR013154">
    <property type="entry name" value="ADH-like_N"/>
</dbReference>
<sequence>MVQLGEQFKAFRVHKDEHGFRSGVERISLSDLPDGDVTVEVCYSGVNYKDGLASTPEGKIVRKYPFIPGIDLAGEVIESSDARFKKDDLVLCTGYGLGVSHEGGYAEIARVPSEWLVPLPDGLTLKEAMAIGTAGFTAALSVERLLANGLTPEQGPVLVGGATGGVGSMAVSILSRLGYEVIAVTGKTGVSEKLTALGAQKVITREEAAGETKGVLGKELWAAVVDPVGGSFTSQVVKSVRYGGSVALSGLTAGGGVETSVYPYILRGVNLLGIDSVFCPNNLRLKLWQRLAGEWKPESALSQMIQEYDLDQLPELLGQILEGKAVGRSVISLK</sequence>
<dbReference type="GO" id="GO:0043957">
    <property type="term" value="F:acryloyl-CoA reductase (NADPH) activity"/>
    <property type="evidence" value="ECO:0007669"/>
    <property type="project" value="TreeGrafter"/>
</dbReference>
<dbReference type="Gene3D" id="3.40.50.720">
    <property type="entry name" value="NAD(P)-binding Rossmann-like Domain"/>
    <property type="match status" value="1"/>
</dbReference>
<dbReference type="AlphaFoldDB" id="A0A1G7EMV2"/>
<evidence type="ECO:0000313" key="2">
    <source>
        <dbReference type="EMBL" id="SDE64932.1"/>
    </source>
</evidence>
<dbReference type="Pfam" id="PF08240">
    <property type="entry name" value="ADH_N"/>
    <property type="match status" value="1"/>
</dbReference>
<dbReference type="STRING" id="670482.SAMN04488542_101272"/>
<dbReference type="InterPro" id="IPR013149">
    <property type="entry name" value="ADH-like_C"/>
</dbReference>
<evidence type="ECO:0000313" key="3">
    <source>
        <dbReference type="Proteomes" id="UP000198972"/>
    </source>
</evidence>
<evidence type="ECO:0000259" key="1">
    <source>
        <dbReference type="SMART" id="SM00829"/>
    </source>
</evidence>
<dbReference type="InterPro" id="IPR051397">
    <property type="entry name" value="Zn-ADH-like_protein"/>
</dbReference>
<dbReference type="InterPro" id="IPR036291">
    <property type="entry name" value="NAD(P)-bd_dom_sf"/>
</dbReference>
<dbReference type="InterPro" id="IPR020843">
    <property type="entry name" value="ER"/>
</dbReference>
<dbReference type="SUPFAM" id="SSF50129">
    <property type="entry name" value="GroES-like"/>
    <property type="match status" value="1"/>
</dbReference>
<dbReference type="NCBIfam" id="TIGR02823">
    <property type="entry name" value="oxido_YhdH"/>
    <property type="match status" value="1"/>
</dbReference>
<gene>
    <name evidence="2" type="ORF">SAMN04488542_101272</name>
</gene>
<dbReference type="PANTHER" id="PTHR43677:SF1">
    <property type="entry name" value="ACRYLYL-COA REDUCTASE ACUI-RELATED"/>
    <property type="match status" value="1"/>
</dbReference>
<proteinExistence type="predicted"/>
<protein>
    <submittedName>
        <fullName evidence="2">Putative quinone oxidoreductase, YhdH/YhfP family</fullName>
    </submittedName>
</protein>
<accession>A0A1G7EMV2</accession>
<name>A0A1G7EMV2_9BACL</name>
<dbReference type="PANTHER" id="PTHR43677">
    <property type="entry name" value="SHORT-CHAIN DEHYDROGENASE/REDUCTASE"/>
    <property type="match status" value="1"/>
</dbReference>
<dbReference type="EMBL" id="FNBG01000001">
    <property type="protein sequence ID" value="SDE64932.1"/>
    <property type="molecule type" value="Genomic_DNA"/>
</dbReference>
<dbReference type="Proteomes" id="UP000198972">
    <property type="component" value="Unassembled WGS sequence"/>
</dbReference>
<dbReference type="Gene3D" id="3.90.180.10">
    <property type="entry name" value="Medium-chain alcohol dehydrogenases, catalytic domain"/>
    <property type="match status" value="1"/>
</dbReference>
<dbReference type="Pfam" id="PF00107">
    <property type="entry name" value="ADH_zinc_N"/>
    <property type="match status" value="1"/>
</dbReference>
<dbReference type="SMART" id="SM00829">
    <property type="entry name" value="PKS_ER"/>
    <property type="match status" value="1"/>
</dbReference>